<evidence type="ECO:0008006" key="5">
    <source>
        <dbReference type="Google" id="ProtNLM"/>
    </source>
</evidence>
<feature type="transmembrane region" description="Helical" evidence="1">
    <location>
        <begin position="90"/>
        <end position="109"/>
    </location>
</feature>
<keyword evidence="1" id="KW-1133">Transmembrane helix</keyword>
<keyword evidence="1" id="KW-0472">Membrane</keyword>
<feature type="transmembrane region" description="Helical" evidence="1">
    <location>
        <begin position="35"/>
        <end position="58"/>
    </location>
</feature>
<evidence type="ECO:0000313" key="4">
    <source>
        <dbReference type="Proteomes" id="UP000756530"/>
    </source>
</evidence>
<proteinExistence type="predicted"/>
<name>A0ABS6T2T3_9RHOB</name>
<feature type="transmembrane region" description="Helical" evidence="1">
    <location>
        <begin position="65"/>
        <end position="84"/>
    </location>
</feature>
<dbReference type="Proteomes" id="UP000756530">
    <property type="component" value="Unassembled WGS sequence"/>
</dbReference>
<keyword evidence="1" id="KW-0812">Transmembrane</keyword>
<dbReference type="EMBL" id="JAHUZE010000002">
    <property type="protein sequence ID" value="MBV7379569.1"/>
    <property type="molecule type" value="Genomic_DNA"/>
</dbReference>
<feature type="transmembrane region" description="Helical" evidence="1">
    <location>
        <begin position="116"/>
        <end position="138"/>
    </location>
</feature>
<feature type="chain" id="PRO_5046700744" description="HupE / UreJ protein" evidence="2">
    <location>
        <begin position="20"/>
        <end position="204"/>
    </location>
</feature>
<dbReference type="RefSeq" id="WP_218392690.1">
    <property type="nucleotide sequence ID" value="NZ_JAHUZE010000002.1"/>
</dbReference>
<reference evidence="3 4" key="1">
    <citation type="submission" date="2021-05" db="EMBL/GenBank/DDBJ databases">
        <title>Culturable bacteria isolated from Daya Bay.</title>
        <authorList>
            <person name="Zheng W."/>
            <person name="Yu S."/>
            <person name="Huang Y."/>
        </authorList>
    </citation>
    <scope>NUCLEOTIDE SEQUENCE [LARGE SCALE GENOMIC DNA]</scope>
    <source>
        <strain evidence="3 4">DP4N28-5</strain>
    </source>
</reference>
<keyword evidence="4" id="KW-1185">Reference proteome</keyword>
<accession>A0ABS6T2T3</accession>
<feature type="transmembrane region" description="Helical" evidence="1">
    <location>
        <begin position="144"/>
        <end position="165"/>
    </location>
</feature>
<evidence type="ECO:0000256" key="2">
    <source>
        <dbReference type="SAM" id="SignalP"/>
    </source>
</evidence>
<feature type="signal peptide" evidence="2">
    <location>
        <begin position="1"/>
        <end position="19"/>
    </location>
</feature>
<sequence>MRRLALAALPALLAGRAHAHSFTAGADAYGAFLEGAGVIFGTPGLMLPLVALGLLVALWQIEGLLTAWPIFLGGQVAGMIAAPLVGPSAALLPISFGLVLGALAALVPLNRLGRAVPVLAGLMGLVVMLAGLEGHAWGELTIPIYLGLLFGANVAVSATAGIVRVCRETWPGEATRIGARIIASWVAAILVLYLAFALSGTPAA</sequence>
<gene>
    <name evidence="3" type="ORF">KJP28_11580</name>
</gene>
<comment type="caution">
    <text evidence="3">The sequence shown here is derived from an EMBL/GenBank/DDBJ whole genome shotgun (WGS) entry which is preliminary data.</text>
</comment>
<keyword evidence="2" id="KW-0732">Signal</keyword>
<feature type="transmembrane region" description="Helical" evidence="1">
    <location>
        <begin position="177"/>
        <end position="198"/>
    </location>
</feature>
<protein>
    <recommendedName>
        <fullName evidence="5">HupE / UreJ protein</fullName>
    </recommendedName>
</protein>
<organism evidence="3 4">
    <name type="scientific">Maritimibacter dapengensis</name>
    <dbReference type="NCBI Taxonomy" id="2836868"/>
    <lineage>
        <taxon>Bacteria</taxon>
        <taxon>Pseudomonadati</taxon>
        <taxon>Pseudomonadota</taxon>
        <taxon>Alphaproteobacteria</taxon>
        <taxon>Rhodobacterales</taxon>
        <taxon>Roseobacteraceae</taxon>
        <taxon>Maritimibacter</taxon>
    </lineage>
</organism>
<evidence type="ECO:0000256" key="1">
    <source>
        <dbReference type="SAM" id="Phobius"/>
    </source>
</evidence>
<evidence type="ECO:0000313" key="3">
    <source>
        <dbReference type="EMBL" id="MBV7379569.1"/>
    </source>
</evidence>